<gene>
    <name evidence="1" type="ORF">HNQ88_002834</name>
</gene>
<dbReference type="RefSeq" id="WP_309939552.1">
    <property type="nucleotide sequence ID" value="NZ_AP025305.1"/>
</dbReference>
<evidence type="ECO:0000313" key="1">
    <source>
        <dbReference type="EMBL" id="MDR6239786.1"/>
    </source>
</evidence>
<evidence type="ECO:0000313" key="2">
    <source>
        <dbReference type="Proteomes" id="UP001185092"/>
    </source>
</evidence>
<accession>A0AAE4BSI0</accession>
<protein>
    <submittedName>
        <fullName evidence="1">Uncharacterized protein</fullName>
    </submittedName>
</protein>
<name>A0AAE4BSI0_9BACT</name>
<organism evidence="1 2">
    <name type="scientific">Aureibacter tunicatorum</name>
    <dbReference type="NCBI Taxonomy" id="866807"/>
    <lineage>
        <taxon>Bacteria</taxon>
        <taxon>Pseudomonadati</taxon>
        <taxon>Bacteroidota</taxon>
        <taxon>Cytophagia</taxon>
        <taxon>Cytophagales</taxon>
        <taxon>Persicobacteraceae</taxon>
        <taxon>Aureibacter</taxon>
    </lineage>
</organism>
<dbReference type="AlphaFoldDB" id="A0AAE4BSI0"/>
<dbReference type="Proteomes" id="UP001185092">
    <property type="component" value="Unassembled WGS sequence"/>
</dbReference>
<reference evidence="1" key="1">
    <citation type="submission" date="2023-07" db="EMBL/GenBank/DDBJ databases">
        <title>Genomic Encyclopedia of Type Strains, Phase IV (KMG-IV): sequencing the most valuable type-strain genomes for metagenomic binning, comparative biology and taxonomic classification.</title>
        <authorList>
            <person name="Goeker M."/>
        </authorList>
    </citation>
    <scope>NUCLEOTIDE SEQUENCE</scope>
    <source>
        <strain evidence="1">DSM 26174</strain>
    </source>
</reference>
<sequence length="218" mass="25610">MGKISKIAQLRAFDVNEDLLNHERLITSEKFWEANKIKKLGLLTSYNIQNVCYEQSLEPFESEIVFNGESKRLELYNDRPNCVIEGKGAISKNIFVSKNECGLNIQIRIGEEGENGAYQVDLRYDENKNCVGKEFRTLLGELFCRQINEFKGGKLITSYGNYHRKEYGPYYDEFRYRIKYSKYKFNKQVWISRFADAEISYDFGVSTESVFQKREIEK</sequence>
<dbReference type="EMBL" id="JAVDQD010000003">
    <property type="protein sequence ID" value="MDR6239786.1"/>
    <property type="molecule type" value="Genomic_DNA"/>
</dbReference>
<proteinExistence type="predicted"/>
<keyword evidence="2" id="KW-1185">Reference proteome</keyword>
<comment type="caution">
    <text evidence="1">The sequence shown here is derived from an EMBL/GenBank/DDBJ whole genome shotgun (WGS) entry which is preliminary data.</text>
</comment>